<dbReference type="Proteomes" id="UP001142489">
    <property type="component" value="Unassembled WGS sequence"/>
</dbReference>
<protein>
    <submittedName>
        <fullName evidence="1">Uncharacterized protein</fullName>
    </submittedName>
</protein>
<accession>A0A9Q1B7L3</accession>
<dbReference type="EMBL" id="JAPFRF010000002">
    <property type="protein sequence ID" value="KAJ7342266.1"/>
    <property type="molecule type" value="Genomic_DNA"/>
</dbReference>
<feature type="non-terminal residue" evidence="1">
    <location>
        <position position="1"/>
    </location>
</feature>
<gene>
    <name evidence="1" type="ORF">JRQ81_009980</name>
</gene>
<sequence length="79" mass="9013">PSLGPPKQIWIIWHSIVQWANTWASRSPEDPHLGLSNKANLSWLSKRGMLWDDLLTIVWLHLKSKGLPDVTHDHTAGKE</sequence>
<comment type="caution">
    <text evidence="1">The sequence shown here is derived from an EMBL/GenBank/DDBJ whole genome shotgun (WGS) entry which is preliminary data.</text>
</comment>
<dbReference type="AlphaFoldDB" id="A0A9Q1B7L3"/>
<evidence type="ECO:0000313" key="1">
    <source>
        <dbReference type="EMBL" id="KAJ7342266.1"/>
    </source>
</evidence>
<evidence type="ECO:0000313" key="2">
    <source>
        <dbReference type="Proteomes" id="UP001142489"/>
    </source>
</evidence>
<reference evidence="1" key="1">
    <citation type="journal article" date="2023" name="DNA Res.">
        <title>Chromosome-level genome assembly of Phrynocephalus forsythii using third-generation DNA sequencing and Hi-C analysis.</title>
        <authorList>
            <person name="Qi Y."/>
            <person name="Zhao W."/>
            <person name="Zhao Y."/>
            <person name="Niu C."/>
            <person name="Cao S."/>
            <person name="Zhang Y."/>
        </authorList>
    </citation>
    <scope>NUCLEOTIDE SEQUENCE</scope>
    <source>
        <tissue evidence="1">Muscle</tissue>
    </source>
</reference>
<keyword evidence="2" id="KW-1185">Reference proteome</keyword>
<organism evidence="1 2">
    <name type="scientific">Phrynocephalus forsythii</name>
    <dbReference type="NCBI Taxonomy" id="171643"/>
    <lineage>
        <taxon>Eukaryota</taxon>
        <taxon>Metazoa</taxon>
        <taxon>Chordata</taxon>
        <taxon>Craniata</taxon>
        <taxon>Vertebrata</taxon>
        <taxon>Euteleostomi</taxon>
        <taxon>Lepidosauria</taxon>
        <taxon>Squamata</taxon>
        <taxon>Bifurcata</taxon>
        <taxon>Unidentata</taxon>
        <taxon>Episquamata</taxon>
        <taxon>Toxicofera</taxon>
        <taxon>Iguania</taxon>
        <taxon>Acrodonta</taxon>
        <taxon>Agamidae</taxon>
        <taxon>Agaminae</taxon>
        <taxon>Phrynocephalus</taxon>
    </lineage>
</organism>
<name>A0A9Q1B7L3_9SAUR</name>
<proteinExistence type="predicted"/>
<dbReference type="OrthoDB" id="6090347at2759"/>